<dbReference type="Proteomes" id="UP001162541">
    <property type="component" value="Chromosome 3"/>
</dbReference>
<dbReference type="Gene3D" id="3.80.10.10">
    <property type="entry name" value="Ribonuclease Inhibitor"/>
    <property type="match status" value="2"/>
</dbReference>
<dbReference type="InterPro" id="IPR032675">
    <property type="entry name" value="LRR_dom_sf"/>
</dbReference>
<dbReference type="SMART" id="SM00368">
    <property type="entry name" value="LRR_RI"/>
    <property type="match status" value="4"/>
</dbReference>
<dbReference type="SUPFAM" id="SSF52047">
    <property type="entry name" value="RNI-like"/>
    <property type="match status" value="1"/>
</dbReference>
<dbReference type="PANTHER" id="PTHR47679">
    <property type="entry name" value="PROTEIN TORNADO 1"/>
    <property type="match status" value="1"/>
</dbReference>
<accession>A0AAF6B276</accession>
<sequence length="1326" mass="149539">MASSESPSAQRREKLRDLVRRLEHTSAQDDSVEYENVVRMCVEQVQGIRSINDLSGLQSREAETLLDVLRWADISKLRELDLSKTLITGSVVQILSDVLSTTRFAALEVLNLSENLHCQMDMTSSAALAEVLAGGCLPHLRVLCLPPCHVPTIAAAMLRGNISRLEELRMEFYRKLMQSSSELKNFFEEGALSALRILGLRDCISTEDQIEQFMRRVKSGDLMKLECLDFSNNFLNYKGCKFLARAIQSGQLCQLRHLDLSWCKLGDSGVQQILDGIDQTPLLETLCLESNSFTDVATASLAQAMKKRKLVNIRKIRVHGRNMISNQGIVALSTVLSDPTCVPKLGMLDLGEDKTLDLIGAKALRDAYRQNPNLTVDVNVSWPDESLKIQMQEQRVNNMRAEEFTLTSLDEEQVVPRMAKVFICGYEKVGKTTLRRSMERNLLKSLIKWERRPRFHEEPRTRGMELSAVSGEAGTSAEALTLILWDLAGQQEFHVMHGAFLPDLGLASGKATTFLLVFRADLVKPPEAAKSERELRYWLRFIAAGSVKGIKRHLVLALNCINSRIHGGVEAEDFNRQKTFWGSLLKDVGKAFSDSLDIHSEPFVVDARKRRSVQKLKQHLLSKVENALKDVKIPKVCLEIHGFLLDWKSKHSNFPVLNWTLFSQMMEKRGITADKLDAATAHLQESGCVIYYRNSPVGKETDRFVVADPEWFGRKVMGEILLPEQMLAAKQSSLSQIVGDDGSLKRSMLAGHFQALNKDSANTDELIDMLAKLGLCYDVGKERVFIPALIREDNLSKWERQGVYWVMGRSLQPREEDKGFIPSSVFRKLQVLLAQDKKFGLQGSDSDYCAGKTFSFFMVGSQMVLVQFDVDESDPGDDRIDVLVKRMVKQVDAVSGVEVEDHSYHTDLDLVLEIMDLVERLCTQTCPSVELERKAIGPWRADSATVPMAERKLIPVDELKMRVRKHGLHSSTTMRVGQVGVQNGQLLSARELEAIHSSVNESLLIAQSEIEKFDLLPPSSLPMADETEEALKQDGTQGDTALIISVVQKVVREEGQKIIKHIDRKCEELQKKFDKAFECQKKLLNQILALNRYSIEEKENCYPRYIFLAKEDDSRFYLSARQAFHERFRMHLLCECDYSDGVPHHVEKQEGLEIKNMREWLRKVEPCLSWTLKVTLITAKIVGNIVAPGLGLLLPNYKESGDTSKMADGVAWVAKGAQDSTSQSFAEGAQETLSQVSLDSLGPRESVKELSAMLVMDSIRELGSAVFYEKIKLKRVELSSSKESDPYSKTVVWMCDECFNCYQPTGRVRDITNYFDRVKPSTSVWL</sequence>
<evidence type="ECO:0000313" key="1">
    <source>
        <dbReference type="EMBL" id="BBN06110.1"/>
    </source>
</evidence>
<gene>
    <name evidence="1" type="ORF">Mp_3g18470</name>
</gene>
<dbReference type="Gene3D" id="3.40.50.300">
    <property type="entry name" value="P-loop containing nucleotide triphosphate hydrolases"/>
    <property type="match status" value="1"/>
</dbReference>
<proteinExistence type="predicted"/>
<dbReference type="SUPFAM" id="SSF52540">
    <property type="entry name" value="P-loop containing nucleoside triphosphate hydrolases"/>
    <property type="match status" value="1"/>
</dbReference>
<evidence type="ECO:0008006" key="3">
    <source>
        <dbReference type="Google" id="ProtNLM"/>
    </source>
</evidence>
<dbReference type="EMBL" id="AP019868">
    <property type="protein sequence ID" value="BBN06110.1"/>
    <property type="molecule type" value="Genomic_DNA"/>
</dbReference>
<evidence type="ECO:0000313" key="2">
    <source>
        <dbReference type="Proteomes" id="UP001162541"/>
    </source>
</evidence>
<dbReference type="PANTHER" id="PTHR47679:SF2">
    <property type="entry name" value="C-TERMINAL OF ROC (COR) DOMAIN-CONTAINING PROTEIN"/>
    <property type="match status" value="1"/>
</dbReference>
<organism evidence="1 2">
    <name type="scientific">Marchantia polymorpha subsp. ruderalis</name>
    <dbReference type="NCBI Taxonomy" id="1480154"/>
    <lineage>
        <taxon>Eukaryota</taxon>
        <taxon>Viridiplantae</taxon>
        <taxon>Streptophyta</taxon>
        <taxon>Embryophyta</taxon>
        <taxon>Marchantiophyta</taxon>
        <taxon>Marchantiopsida</taxon>
        <taxon>Marchantiidae</taxon>
        <taxon>Marchantiales</taxon>
        <taxon>Marchantiaceae</taxon>
        <taxon>Marchantia</taxon>
    </lineage>
</organism>
<protein>
    <recommendedName>
        <fullName evidence="3">C-terminal of Roc (COR) domain-containing protein</fullName>
    </recommendedName>
</protein>
<name>A0AAF6B276_MARPO</name>
<reference evidence="2" key="1">
    <citation type="journal article" date="2020" name="Curr. Biol.">
        <title>Chromatin organization in early land plants reveals an ancestral association between H3K27me3, transposons, and constitutive heterochromatin.</title>
        <authorList>
            <person name="Montgomery S.A."/>
            <person name="Tanizawa Y."/>
            <person name="Galik B."/>
            <person name="Wang N."/>
            <person name="Ito T."/>
            <person name="Mochizuki T."/>
            <person name="Akimcheva S."/>
            <person name="Bowman J.L."/>
            <person name="Cognat V."/>
            <person name="Marechal-Drouard L."/>
            <person name="Ekker H."/>
            <person name="Hong S.F."/>
            <person name="Kohchi T."/>
            <person name="Lin S.S."/>
            <person name="Liu L.D."/>
            <person name="Nakamura Y."/>
            <person name="Valeeva L.R."/>
            <person name="Shakirov E.V."/>
            <person name="Shippen D.E."/>
            <person name="Wei W.L."/>
            <person name="Yagura M."/>
            <person name="Yamaoka S."/>
            <person name="Yamato K.T."/>
            <person name="Liu C."/>
            <person name="Berger F."/>
        </authorList>
    </citation>
    <scope>NUCLEOTIDE SEQUENCE [LARGE SCALE GENOMIC DNA]</scope>
    <source>
        <strain evidence="2">Tak-1</strain>
    </source>
</reference>
<dbReference type="InterPro" id="IPR027417">
    <property type="entry name" value="P-loop_NTPase"/>
</dbReference>